<accession>A0A1E7F279</accession>
<dbReference type="InterPro" id="IPR029058">
    <property type="entry name" value="AB_hydrolase_fold"/>
</dbReference>
<dbReference type="KEGG" id="fcy:FRACYDRAFT_191578"/>
<dbReference type="GO" id="GO:0016787">
    <property type="term" value="F:hydrolase activity"/>
    <property type="evidence" value="ECO:0007669"/>
    <property type="project" value="InterPro"/>
</dbReference>
<dbReference type="InterPro" id="IPR029059">
    <property type="entry name" value="AB_hydrolase_5"/>
</dbReference>
<evidence type="ECO:0000313" key="3">
    <source>
        <dbReference type="Proteomes" id="UP000095751"/>
    </source>
</evidence>
<evidence type="ECO:0000259" key="1">
    <source>
        <dbReference type="Pfam" id="PF12695"/>
    </source>
</evidence>
<reference evidence="2 3" key="1">
    <citation type="submission" date="2016-09" db="EMBL/GenBank/DDBJ databases">
        <title>Extensive genetic diversity and differential bi-allelic expression allows diatom success in the polar Southern Ocean.</title>
        <authorList>
            <consortium name="DOE Joint Genome Institute"/>
            <person name="Mock T."/>
            <person name="Otillar R.P."/>
            <person name="Strauss J."/>
            <person name="Dupont C."/>
            <person name="Frickenhaus S."/>
            <person name="Maumus F."/>
            <person name="Mcmullan M."/>
            <person name="Sanges R."/>
            <person name="Schmutz J."/>
            <person name="Toseland A."/>
            <person name="Valas R."/>
            <person name="Veluchamy A."/>
            <person name="Ward B.J."/>
            <person name="Allen A."/>
            <person name="Barry K."/>
            <person name="Falciatore A."/>
            <person name="Ferrante M."/>
            <person name="Fortunato A.E."/>
            <person name="Gloeckner G."/>
            <person name="Gruber A."/>
            <person name="Hipkin R."/>
            <person name="Janech M."/>
            <person name="Kroth P."/>
            <person name="Leese F."/>
            <person name="Lindquist E."/>
            <person name="Lyon B.R."/>
            <person name="Martin J."/>
            <person name="Mayer C."/>
            <person name="Parker M."/>
            <person name="Quesneville H."/>
            <person name="Raymond J."/>
            <person name="Uhlig C."/>
            <person name="Valentin K.U."/>
            <person name="Worden A.Z."/>
            <person name="Armbrust E.V."/>
            <person name="Bowler C."/>
            <person name="Green B."/>
            <person name="Moulton V."/>
            <person name="Van Oosterhout C."/>
            <person name="Grigoriev I."/>
        </authorList>
    </citation>
    <scope>NUCLEOTIDE SEQUENCE [LARGE SCALE GENOMIC DNA]</scope>
    <source>
        <strain evidence="2 3">CCMP1102</strain>
    </source>
</reference>
<dbReference type="Proteomes" id="UP000095751">
    <property type="component" value="Unassembled WGS sequence"/>
</dbReference>
<sequence length="341" mass="36718">MQLIPALLAGGLQSLRHLQQFTIPDYTSPPLDIAIEATPELFRDDAYLNKTRDMIGSDGSCNDYITGCQILFPPAPEAVESGTAKLGVLFYGGGLVDPRSYSIIAKKLSDVHGLAVAIPIFTSDLAYSDCSGTNRLSLAASAFPDVEKWILAGHSLGGIGAQVDLWNARNETDSDIGGLVLMGSYIRQDLGCGAIDFSQTNIPMASVSGELDGIVNRTRFDLGQEFLSTNDTFLLDVMGGNHGYFGHYNYTLRTPILGQNDGDALIPREIQIDLSIGAIMHVASRMGLPLPSFTKRAVAPKIISACEDKILDTSTSSSGIFWHGFSGMTIALSTFLFTYCW</sequence>
<dbReference type="Gene3D" id="3.40.50.1820">
    <property type="entry name" value="alpha/beta hydrolase"/>
    <property type="match status" value="1"/>
</dbReference>
<dbReference type="Pfam" id="PF12695">
    <property type="entry name" value="Abhydrolase_5"/>
    <property type="match status" value="1"/>
</dbReference>
<dbReference type="AlphaFoldDB" id="A0A1E7F279"/>
<organism evidence="2 3">
    <name type="scientific">Fragilariopsis cylindrus CCMP1102</name>
    <dbReference type="NCBI Taxonomy" id="635003"/>
    <lineage>
        <taxon>Eukaryota</taxon>
        <taxon>Sar</taxon>
        <taxon>Stramenopiles</taxon>
        <taxon>Ochrophyta</taxon>
        <taxon>Bacillariophyta</taxon>
        <taxon>Bacillariophyceae</taxon>
        <taxon>Bacillariophycidae</taxon>
        <taxon>Bacillariales</taxon>
        <taxon>Bacillariaceae</taxon>
        <taxon>Fragilariopsis</taxon>
    </lineage>
</organism>
<name>A0A1E7F279_9STRA</name>
<dbReference type="EMBL" id="KV784365">
    <property type="protein sequence ID" value="OEU12226.1"/>
    <property type="molecule type" value="Genomic_DNA"/>
</dbReference>
<dbReference type="SUPFAM" id="SSF53474">
    <property type="entry name" value="alpha/beta-Hydrolases"/>
    <property type="match status" value="1"/>
</dbReference>
<evidence type="ECO:0000313" key="2">
    <source>
        <dbReference type="EMBL" id="OEU12226.1"/>
    </source>
</evidence>
<feature type="domain" description="Alpha/beta hydrolase fold-5" evidence="1">
    <location>
        <begin position="88"/>
        <end position="249"/>
    </location>
</feature>
<protein>
    <recommendedName>
        <fullName evidence="1">Alpha/beta hydrolase fold-5 domain-containing protein</fullName>
    </recommendedName>
</protein>
<keyword evidence="3" id="KW-1185">Reference proteome</keyword>
<proteinExistence type="predicted"/>
<gene>
    <name evidence="2" type="ORF">FRACYDRAFT_191578</name>
</gene>
<dbReference type="InParanoid" id="A0A1E7F279"/>
<dbReference type="OrthoDB" id="46590at2759"/>